<feature type="region of interest" description="Disordered" evidence="1">
    <location>
        <begin position="1"/>
        <end position="35"/>
    </location>
</feature>
<evidence type="ECO:0000313" key="3">
    <source>
        <dbReference type="Proteomes" id="UP000034445"/>
    </source>
</evidence>
<feature type="compositionally biased region" description="Basic and acidic residues" evidence="1">
    <location>
        <begin position="144"/>
        <end position="153"/>
    </location>
</feature>
<gene>
    <name evidence="2" type="ORF">UY74_C0076G0003</name>
</gene>
<feature type="region of interest" description="Disordered" evidence="1">
    <location>
        <begin position="131"/>
        <end position="182"/>
    </location>
</feature>
<dbReference type="EMBL" id="LCRF01000076">
    <property type="protein sequence ID" value="KKW29415.1"/>
    <property type="molecule type" value="Genomic_DNA"/>
</dbReference>
<name>A0A0G1XEU1_9BACT</name>
<accession>A0A0G1XEU1</accession>
<evidence type="ECO:0000313" key="2">
    <source>
        <dbReference type="EMBL" id="KKW29415.1"/>
    </source>
</evidence>
<dbReference type="Proteomes" id="UP000034445">
    <property type="component" value="Unassembled WGS sequence"/>
</dbReference>
<protein>
    <submittedName>
        <fullName evidence="2">Uncharacterized protein</fullName>
    </submittedName>
</protein>
<evidence type="ECO:0000256" key="1">
    <source>
        <dbReference type="SAM" id="MobiDB-lite"/>
    </source>
</evidence>
<feature type="compositionally biased region" description="Low complexity" evidence="1">
    <location>
        <begin position="194"/>
        <end position="210"/>
    </location>
</feature>
<organism evidence="2 3">
    <name type="scientific">Candidatus Kaiserbacteria bacterium GW2011_GWC2_52_8b</name>
    <dbReference type="NCBI Taxonomy" id="1618676"/>
    <lineage>
        <taxon>Bacteria</taxon>
        <taxon>Candidatus Kaiseribacteriota</taxon>
    </lineage>
</organism>
<comment type="caution">
    <text evidence="2">The sequence shown here is derived from an EMBL/GenBank/DDBJ whole genome shotgun (WGS) entry which is preliminary data.</text>
</comment>
<proteinExistence type="predicted"/>
<sequence length="431" mass="44620">MGIQNSGGPILKSGCFDVENPSSKSVSDIAKDPKNQAGAAKALVENLDLSDAKQVGEAQSALQDPGLSSALNQALSEKKDALPVEIEKTKVAEDKLNEYLKTCTAVCNVAENNLEQLKIQREEMEKQLAGLAAAKVSQVPKQEPTGEKKEDSSNKPPPNTGNNPSPSTFQPPPTNQGASNQSGLGQMLQSLMQGLSGGQQPPAGNQAAQPEGTCSQQLTCSGNTLYSRNNQCVDTTIQNCQYGGLNKTACATTPKQPTPPGQPTAQLSCQPLVADVGMTLAISWGCSVGKSVGSGFSTNGKISGSATTTIATPPMGARTANFGLTCTNEGISSNASCTVQVAKPAIVLVANPKSVELGETANIGWVTASMKENGCVISSPNQSDFTEQNANNPRNSGVAETLPITTETTFLLTCITAGGNTREATTTVMVK</sequence>
<dbReference type="AlphaFoldDB" id="A0A0G1XEU1"/>
<feature type="region of interest" description="Disordered" evidence="1">
    <location>
        <begin position="194"/>
        <end position="213"/>
    </location>
</feature>
<reference evidence="2 3" key="1">
    <citation type="journal article" date="2015" name="Nature">
        <title>rRNA introns, odd ribosomes, and small enigmatic genomes across a large radiation of phyla.</title>
        <authorList>
            <person name="Brown C.T."/>
            <person name="Hug L.A."/>
            <person name="Thomas B.C."/>
            <person name="Sharon I."/>
            <person name="Castelle C.J."/>
            <person name="Singh A."/>
            <person name="Wilkins M.J."/>
            <person name="Williams K.H."/>
            <person name="Banfield J.F."/>
        </authorList>
    </citation>
    <scope>NUCLEOTIDE SEQUENCE [LARGE SCALE GENOMIC DNA]</scope>
</reference>